<protein>
    <recommendedName>
        <fullName evidence="1">Reverse transcriptase zinc-binding domain-containing protein</fullName>
    </recommendedName>
</protein>
<organism evidence="2 3">
    <name type="scientific">Hibiscus sabdariffa</name>
    <name type="common">roselle</name>
    <dbReference type="NCBI Taxonomy" id="183260"/>
    <lineage>
        <taxon>Eukaryota</taxon>
        <taxon>Viridiplantae</taxon>
        <taxon>Streptophyta</taxon>
        <taxon>Embryophyta</taxon>
        <taxon>Tracheophyta</taxon>
        <taxon>Spermatophyta</taxon>
        <taxon>Magnoliopsida</taxon>
        <taxon>eudicotyledons</taxon>
        <taxon>Gunneridae</taxon>
        <taxon>Pentapetalae</taxon>
        <taxon>rosids</taxon>
        <taxon>malvids</taxon>
        <taxon>Malvales</taxon>
        <taxon>Malvaceae</taxon>
        <taxon>Malvoideae</taxon>
        <taxon>Hibiscus</taxon>
    </lineage>
</organism>
<sequence>MIWLDDVLTTKVRVGVVTLNPTASVADMVDDMGQWKWHLYEHLLSVEVLLRIAAIKESFGVQFGPIEPVWKVIVGFKGIPCIKLFLWLLCHEKLLMNVKRSCRHLNLDYGCALCGVKHKDTDHILHSQRCTLGSLVRCLGVELVDSSKRAGV</sequence>
<comment type="caution">
    <text evidence="2">The sequence shown here is derived from an EMBL/GenBank/DDBJ whole genome shotgun (WGS) entry which is preliminary data.</text>
</comment>
<dbReference type="Proteomes" id="UP001396334">
    <property type="component" value="Unassembled WGS sequence"/>
</dbReference>
<feature type="domain" description="Reverse transcriptase zinc-binding" evidence="1">
    <location>
        <begin position="70"/>
        <end position="126"/>
    </location>
</feature>
<accession>A0ABR2U8C9</accession>
<evidence type="ECO:0000313" key="2">
    <source>
        <dbReference type="EMBL" id="KAK9045990.1"/>
    </source>
</evidence>
<dbReference type="EMBL" id="JBBPBN010000001">
    <property type="protein sequence ID" value="KAK9045990.1"/>
    <property type="molecule type" value="Genomic_DNA"/>
</dbReference>
<evidence type="ECO:0000313" key="3">
    <source>
        <dbReference type="Proteomes" id="UP001396334"/>
    </source>
</evidence>
<reference evidence="2 3" key="1">
    <citation type="journal article" date="2024" name="G3 (Bethesda)">
        <title>Genome assembly of Hibiscus sabdariffa L. provides insights into metabolisms of medicinal natural products.</title>
        <authorList>
            <person name="Kim T."/>
        </authorList>
    </citation>
    <scope>NUCLEOTIDE SEQUENCE [LARGE SCALE GENOMIC DNA]</scope>
    <source>
        <strain evidence="2">TK-2024</strain>
        <tissue evidence="2">Old leaves</tissue>
    </source>
</reference>
<name>A0ABR2U8C9_9ROSI</name>
<dbReference type="Pfam" id="PF13966">
    <property type="entry name" value="zf-RVT"/>
    <property type="match status" value="1"/>
</dbReference>
<keyword evidence="3" id="KW-1185">Reference proteome</keyword>
<gene>
    <name evidence="2" type="ORF">V6N11_051893</name>
</gene>
<dbReference type="InterPro" id="IPR026960">
    <property type="entry name" value="RVT-Znf"/>
</dbReference>
<evidence type="ECO:0000259" key="1">
    <source>
        <dbReference type="Pfam" id="PF13966"/>
    </source>
</evidence>
<proteinExistence type="predicted"/>